<evidence type="ECO:0000313" key="1">
    <source>
        <dbReference type="EMBL" id="MBW86074.1"/>
    </source>
</evidence>
<accession>A0A2P2IXZ0</accession>
<dbReference type="AlphaFoldDB" id="A0A2P2IXZ0"/>
<organism evidence="1">
    <name type="scientific">Rhizophora mucronata</name>
    <name type="common">Asiatic mangrove</name>
    <dbReference type="NCBI Taxonomy" id="61149"/>
    <lineage>
        <taxon>Eukaryota</taxon>
        <taxon>Viridiplantae</taxon>
        <taxon>Streptophyta</taxon>
        <taxon>Embryophyta</taxon>
        <taxon>Tracheophyta</taxon>
        <taxon>Spermatophyta</taxon>
        <taxon>Magnoliopsida</taxon>
        <taxon>eudicotyledons</taxon>
        <taxon>Gunneridae</taxon>
        <taxon>Pentapetalae</taxon>
        <taxon>rosids</taxon>
        <taxon>fabids</taxon>
        <taxon>Malpighiales</taxon>
        <taxon>Rhizophoraceae</taxon>
        <taxon>Rhizophora</taxon>
    </lineage>
</organism>
<sequence>MLSSQPLTESSSDTSCLNLPLKGEREIISAMIEHNYQFYVQ</sequence>
<proteinExistence type="predicted"/>
<dbReference type="EMBL" id="GGEC01005591">
    <property type="protein sequence ID" value="MBW86074.1"/>
    <property type="molecule type" value="Transcribed_RNA"/>
</dbReference>
<name>A0A2P2IXZ0_RHIMU</name>
<reference evidence="1" key="1">
    <citation type="submission" date="2018-02" db="EMBL/GenBank/DDBJ databases">
        <title>Rhizophora mucronata_Transcriptome.</title>
        <authorList>
            <person name="Meera S.P."/>
            <person name="Sreeshan A."/>
            <person name="Augustine A."/>
        </authorList>
    </citation>
    <scope>NUCLEOTIDE SEQUENCE</scope>
    <source>
        <tissue evidence="1">Leaf</tissue>
    </source>
</reference>
<protein>
    <submittedName>
        <fullName evidence="1">Uncharacterized protein</fullName>
    </submittedName>
</protein>